<evidence type="ECO:0000313" key="1">
    <source>
        <dbReference type="EMBL" id="TPG25301.1"/>
    </source>
</evidence>
<dbReference type="RefSeq" id="WP_140843865.1">
    <property type="nucleotide sequence ID" value="NZ_RCZI01000005.1"/>
</dbReference>
<evidence type="ECO:0000313" key="2">
    <source>
        <dbReference type="Proteomes" id="UP000319212"/>
    </source>
</evidence>
<sequence>MKALQSPLAKKVLADNHARTQLRQVVSLASRRGEPEASEQTILLREGATVRRLTAVVVPKAA</sequence>
<proteinExistence type="predicted"/>
<comment type="caution">
    <text evidence="1">The sequence shown here is derived from an EMBL/GenBank/DDBJ whole genome shotgun (WGS) entry which is preliminary data.</text>
</comment>
<gene>
    <name evidence="1" type="ORF">EAH82_17270</name>
</gene>
<dbReference type="EMBL" id="RCZI01000005">
    <property type="protein sequence ID" value="TPG25301.1"/>
    <property type="molecule type" value="Genomic_DNA"/>
</dbReference>
<protein>
    <submittedName>
        <fullName evidence="1">Uncharacterized protein</fullName>
    </submittedName>
</protein>
<reference evidence="1 2" key="1">
    <citation type="journal article" date="2019" name="Environ. Microbiol.">
        <title>Species interactions and distinct microbial communities in high Arctic permafrost affected cryosols are associated with the CH4 and CO2 gas fluxes.</title>
        <authorList>
            <person name="Altshuler I."/>
            <person name="Hamel J."/>
            <person name="Turney S."/>
            <person name="Magnuson E."/>
            <person name="Levesque R."/>
            <person name="Greer C."/>
            <person name="Whyte L.G."/>
        </authorList>
    </citation>
    <scope>NUCLEOTIDE SEQUENCE [LARGE SCALE GENOMIC DNA]</scope>
    <source>
        <strain evidence="1 2">S06.C</strain>
    </source>
</reference>
<dbReference type="Proteomes" id="UP000319212">
    <property type="component" value="Unassembled WGS sequence"/>
</dbReference>
<organism evidence="1 2">
    <name type="scientific">Variovorax guangxiensis</name>
    <dbReference type="NCBI Taxonomy" id="1775474"/>
    <lineage>
        <taxon>Bacteria</taxon>
        <taxon>Pseudomonadati</taxon>
        <taxon>Pseudomonadota</taxon>
        <taxon>Betaproteobacteria</taxon>
        <taxon>Burkholderiales</taxon>
        <taxon>Comamonadaceae</taxon>
        <taxon>Variovorax</taxon>
    </lineage>
</organism>
<name>A0A502DMA1_9BURK</name>
<dbReference type="AlphaFoldDB" id="A0A502DMA1"/>
<accession>A0A502DMA1</accession>